<evidence type="ECO:0000256" key="1">
    <source>
        <dbReference type="ARBA" id="ARBA00022729"/>
    </source>
</evidence>
<dbReference type="InterPro" id="IPR036179">
    <property type="entry name" value="Ig-like_dom_sf"/>
</dbReference>
<reference evidence="5 6" key="1">
    <citation type="submission" date="2018-11" db="EMBL/GenBank/DDBJ databases">
        <authorList>
            <person name="Lopez-Roques C."/>
            <person name="Donnadieu C."/>
            <person name="Bouchez O."/>
            <person name="Klopp C."/>
            <person name="Cabau C."/>
            <person name="Zahm M."/>
        </authorList>
    </citation>
    <scope>NUCLEOTIDE SEQUENCE [LARGE SCALE GENOMIC DNA]</scope>
    <source>
        <strain evidence="5">RS831</strain>
        <tissue evidence="5">Whole body</tissue>
    </source>
</reference>
<accession>A0A3S2NZC4</accession>
<dbReference type="PROSITE" id="PS50835">
    <property type="entry name" value="IG_LIKE"/>
    <property type="match status" value="6"/>
</dbReference>
<dbReference type="Pfam" id="PF13895">
    <property type="entry name" value="Ig_2"/>
    <property type="match status" value="1"/>
</dbReference>
<dbReference type="OrthoDB" id="6151406at2759"/>
<feature type="domain" description="Ig-like" evidence="4">
    <location>
        <begin position="116"/>
        <end position="180"/>
    </location>
</feature>
<evidence type="ECO:0000313" key="6">
    <source>
        <dbReference type="Proteomes" id="UP000283210"/>
    </source>
</evidence>
<dbReference type="GO" id="GO:0009897">
    <property type="term" value="C:external side of plasma membrane"/>
    <property type="evidence" value="ECO:0007669"/>
    <property type="project" value="TreeGrafter"/>
</dbReference>
<feature type="domain" description="Ig-like" evidence="4">
    <location>
        <begin position="365"/>
        <end position="435"/>
    </location>
</feature>
<dbReference type="InterPro" id="IPR013783">
    <property type="entry name" value="Ig-like_fold"/>
</dbReference>
<proteinExistence type="predicted"/>
<dbReference type="InterPro" id="IPR050488">
    <property type="entry name" value="Ig_Fc_receptor"/>
</dbReference>
<evidence type="ECO:0000313" key="5">
    <source>
        <dbReference type="EMBL" id="RVE60375.1"/>
    </source>
</evidence>
<dbReference type="AlphaFoldDB" id="A0A3S2NZC4"/>
<dbReference type="GO" id="GO:0006955">
    <property type="term" value="P:immune response"/>
    <property type="evidence" value="ECO:0007669"/>
    <property type="project" value="TreeGrafter"/>
</dbReference>
<evidence type="ECO:0000259" key="4">
    <source>
        <dbReference type="PROSITE" id="PS50835"/>
    </source>
</evidence>
<dbReference type="PANTHER" id="PTHR11481">
    <property type="entry name" value="IMMUNOGLOBULIN FC RECEPTOR"/>
    <property type="match status" value="1"/>
</dbReference>
<dbReference type="Gene3D" id="2.60.40.10">
    <property type="entry name" value="Immunoglobulins"/>
    <property type="match status" value="8"/>
</dbReference>
<dbReference type="PANTHER" id="PTHR11481:SF64">
    <property type="entry name" value="FC RECEPTOR-LIKE PROTEIN 4"/>
    <property type="match status" value="1"/>
</dbReference>
<dbReference type="InterPro" id="IPR007110">
    <property type="entry name" value="Ig-like_dom"/>
</dbReference>
<keyword evidence="6" id="KW-1185">Reference proteome</keyword>
<dbReference type="Proteomes" id="UP000283210">
    <property type="component" value="Chromosome 18"/>
</dbReference>
<keyword evidence="2" id="KW-1015">Disulfide bond</keyword>
<protein>
    <recommendedName>
        <fullName evidence="4">Ig-like domain-containing protein</fullName>
    </recommendedName>
</protein>
<dbReference type="SUPFAM" id="SSF48726">
    <property type="entry name" value="Immunoglobulin"/>
    <property type="match status" value="7"/>
</dbReference>
<feature type="domain" description="Ig-like" evidence="4">
    <location>
        <begin position="204"/>
        <end position="287"/>
    </location>
</feature>
<sequence length="787" mass="89478">MEQKLFYELLLILLITFTQSGQTQDAVLTVEPKWSTIYIGESLTFHCVMTEGRTDEWKYTLKENDWTLYSDANQPDFTLNPPNNEGSGVYQCCGRRKDSDYTKCSNTVSIHVSDRPRSRLTAGTTTVSVGDEVTLICSVEKSDGWKYEWFRRTSTISKYRINDGENGEIRVSQGGIYSCRGFRGEPVFYSDTSDEVNIYIIFSNKVIVKPSWSQIFIGEKFTLTCEVQGGEGVLLEYQWRTPQSQTSWRNYKDWTFTAFISGEYSCSSRPLNDLYYSTNWSEALRLSVLGKPKAQLIKRGETLICSVNPSSSGWSYYFYRGERINEMTEINTEFNSNAEFSVSQGGVYRCSGRRGSSYYTDLSDPIIIDAGKAKLTAGRTTVKVEDEVTLICSVDQSDGWKYEWFRRISTIPKYRINDGKNGEIRVSQGGIYSCRGFRGEPAFYSDTSDEVNIYITFSNKVIVTQKPSWSQMFRGETITLTCEVQGGEGFLWEYEWRTSQSQRFWRYDKYRTITASISGEYSCRSRLMNDLYSSTNWSEALRLSFSDRPRARLTAGTKIVAVGDRVTLICSVDQSDGWKYEWFRRTSTIPEYRINDEENGEIRVSPGGIYSCRGFRGEPAFYSDKSNEVNINLTQPVLRVSRWWLSPGSSVTLSCEVEHESAGWSFYWYKAVPDLSHKSASYSYELLPASSNGTADNSYIIHGQTHTAGYVCRAGRGEPHVYTLYSQPHFVWSGDLHPSASLSVSPDRVQHFTSDSVSLTCEETLLSGESAAFCFLTCCHSVLTGEQ</sequence>
<dbReference type="GO" id="GO:0004888">
    <property type="term" value="F:transmembrane signaling receptor activity"/>
    <property type="evidence" value="ECO:0007669"/>
    <property type="project" value="TreeGrafter"/>
</dbReference>
<reference evidence="5 6" key="2">
    <citation type="submission" date="2019-01" db="EMBL/GenBank/DDBJ databases">
        <title>A chromosome length genome reference of the Java medaka (oryzias javanicus).</title>
        <authorList>
            <person name="Herpin A."/>
            <person name="Takehana Y."/>
            <person name="Naruse K."/>
            <person name="Ansai S."/>
            <person name="Kawaguchi M."/>
        </authorList>
    </citation>
    <scope>NUCLEOTIDE SEQUENCE [LARGE SCALE GENOMIC DNA]</scope>
    <source>
        <strain evidence="5">RS831</strain>
        <tissue evidence="5">Whole body</tissue>
    </source>
</reference>
<dbReference type="EMBL" id="CM012454">
    <property type="protein sequence ID" value="RVE60375.1"/>
    <property type="molecule type" value="Genomic_DNA"/>
</dbReference>
<feature type="chain" id="PRO_5018530872" description="Ig-like domain-containing protein" evidence="3">
    <location>
        <begin position="21"/>
        <end position="787"/>
    </location>
</feature>
<dbReference type="SMART" id="SM00409">
    <property type="entry name" value="IG"/>
    <property type="match status" value="7"/>
</dbReference>
<feature type="signal peptide" evidence="3">
    <location>
        <begin position="1"/>
        <end position="20"/>
    </location>
</feature>
<feature type="domain" description="Ig-like" evidence="4">
    <location>
        <begin position="459"/>
        <end position="544"/>
    </location>
</feature>
<name>A0A3S2NZC4_ORYJA</name>
<dbReference type="GO" id="GO:0007166">
    <property type="term" value="P:cell surface receptor signaling pathway"/>
    <property type="evidence" value="ECO:0007669"/>
    <property type="project" value="TreeGrafter"/>
</dbReference>
<dbReference type="InterPro" id="IPR003599">
    <property type="entry name" value="Ig_sub"/>
</dbReference>
<evidence type="ECO:0000256" key="2">
    <source>
        <dbReference type="ARBA" id="ARBA00023157"/>
    </source>
</evidence>
<organism evidence="5 6">
    <name type="scientific">Oryzias javanicus</name>
    <name type="common">Javanese ricefish</name>
    <name type="synonym">Aplocheilus javanicus</name>
    <dbReference type="NCBI Taxonomy" id="123683"/>
    <lineage>
        <taxon>Eukaryota</taxon>
        <taxon>Metazoa</taxon>
        <taxon>Chordata</taxon>
        <taxon>Craniata</taxon>
        <taxon>Vertebrata</taxon>
        <taxon>Euteleostomi</taxon>
        <taxon>Actinopterygii</taxon>
        <taxon>Neopterygii</taxon>
        <taxon>Teleostei</taxon>
        <taxon>Neoteleostei</taxon>
        <taxon>Acanthomorphata</taxon>
        <taxon>Ovalentaria</taxon>
        <taxon>Atherinomorphae</taxon>
        <taxon>Beloniformes</taxon>
        <taxon>Adrianichthyidae</taxon>
        <taxon>Oryziinae</taxon>
        <taxon>Oryzias</taxon>
    </lineage>
</organism>
<feature type="domain" description="Ig-like" evidence="4">
    <location>
        <begin position="549"/>
        <end position="613"/>
    </location>
</feature>
<gene>
    <name evidence="5" type="ORF">OJAV_G00180230</name>
</gene>
<evidence type="ECO:0000256" key="3">
    <source>
        <dbReference type="SAM" id="SignalP"/>
    </source>
</evidence>
<feature type="domain" description="Ig-like" evidence="4">
    <location>
        <begin position="636"/>
        <end position="714"/>
    </location>
</feature>
<keyword evidence="1 3" id="KW-0732">Signal</keyword>